<organism evidence="4 5">
    <name type="scientific">Svornostia abyssi</name>
    <dbReference type="NCBI Taxonomy" id="2898438"/>
    <lineage>
        <taxon>Bacteria</taxon>
        <taxon>Bacillati</taxon>
        <taxon>Actinomycetota</taxon>
        <taxon>Thermoleophilia</taxon>
        <taxon>Solirubrobacterales</taxon>
        <taxon>Baekduiaceae</taxon>
        <taxon>Svornostia</taxon>
    </lineage>
</organism>
<dbReference type="InterPro" id="IPR009057">
    <property type="entry name" value="Homeodomain-like_sf"/>
</dbReference>
<dbReference type="SUPFAM" id="SSF46689">
    <property type="entry name" value="Homeodomain-like"/>
    <property type="match status" value="1"/>
</dbReference>
<accession>A0ABY5PD00</accession>
<proteinExistence type="predicted"/>
<feature type="domain" description="HTH tetR-type" evidence="3">
    <location>
        <begin position="18"/>
        <end position="78"/>
    </location>
</feature>
<dbReference type="PROSITE" id="PS50977">
    <property type="entry name" value="HTH_TETR_2"/>
    <property type="match status" value="1"/>
</dbReference>
<reference evidence="5" key="1">
    <citation type="submission" date="2021-11" db="EMBL/GenBank/DDBJ databases">
        <title>Cultivation dependent microbiological survey of springs from the worlds oldest radium mine currently devoted to the extraction of radon-saturated water.</title>
        <authorList>
            <person name="Kapinusova G."/>
            <person name="Smrhova T."/>
            <person name="Strejcek M."/>
            <person name="Suman J."/>
            <person name="Jani K."/>
            <person name="Pajer P."/>
            <person name="Uhlik O."/>
        </authorList>
    </citation>
    <scope>NUCLEOTIDE SEQUENCE [LARGE SCALE GENOMIC DNA]</scope>
    <source>
        <strain evidence="5">J379</strain>
    </source>
</reference>
<gene>
    <name evidence="4" type="ORF">LRS13_17915</name>
</gene>
<dbReference type="RefSeq" id="WP_353863081.1">
    <property type="nucleotide sequence ID" value="NZ_CP088295.1"/>
</dbReference>
<evidence type="ECO:0000256" key="1">
    <source>
        <dbReference type="ARBA" id="ARBA00023125"/>
    </source>
</evidence>
<keyword evidence="5" id="KW-1185">Reference proteome</keyword>
<feature type="DNA-binding region" description="H-T-H motif" evidence="2">
    <location>
        <begin position="41"/>
        <end position="60"/>
    </location>
</feature>
<sequence>MPTRDRVYGGLTAEQREDRRREQLLDAGLEIFAAKGWDGATVKDVCRAAGLSQRYFYDHFASKQDLFLAVCRQIADDIARVVRAAASGTGREPLERVGDVLGALADYFEEDPRRVRVSLVESMATPELRASRSTLLGASAQIAARLMRSIHPDPEHADVRGIAVSAQVLSGGIAELLVAASTTDVTVPRDELVAHLTRLYTAAATLDLQEPG</sequence>
<dbReference type="Gene3D" id="1.10.357.10">
    <property type="entry name" value="Tetracycline Repressor, domain 2"/>
    <property type="match status" value="1"/>
</dbReference>
<dbReference type="PANTHER" id="PTHR43479">
    <property type="entry name" value="ACREF/ENVCD OPERON REPRESSOR-RELATED"/>
    <property type="match status" value="1"/>
</dbReference>
<evidence type="ECO:0000313" key="4">
    <source>
        <dbReference type="EMBL" id="UUY02554.1"/>
    </source>
</evidence>
<evidence type="ECO:0000313" key="5">
    <source>
        <dbReference type="Proteomes" id="UP001058860"/>
    </source>
</evidence>
<dbReference type="EMBL" id="CP088295">
    <property type="protein sequence ID" value="UUY02554.1"/>
    <property type="molecule type" value="Genomic_DNA"/>
</dbReference>
<protein>
    <submittedName>
        <fullName evidence="4">TetR/AcrR family transcriptional regulator</fullName>
    </submittedName>
</protein>
<dbReference type="PRINTS" id="PR00455">
    <property type="entry name" value="HTHTETR"/>
</dbReference>
<dbReference type="Pfam" id="PF00440">
    <property type="entry name" value="TetR_N"/>
    <property type="match status" value="1"/>
</dbReference>
<dbReference type="PANTHER" id="PTHR43479:SF11">
    <property type="entry name" value="ACREF_ENVCD OPERON REPRESSOR-RELATED"/>
    <property type="match status" value="1"/>
</dbReference>
<keyword evidence="1 2" id="KW-0238">DNA-binding</keyword>
<evidence type="ECO:0000259" key="3">
    <source>
        <dbReference type="PROSITE" id="PS50977"/>
    </source>
</evidence>
<dbReference type="InterPro" id="IPR001647">
    <property type="entry name" value="HTH_TetR"/>
</dbReference>
<dbReference type="Proteomes" id="UP001058860">
    <property type="component" value="Chromosome"/>
</dbReference>
<dbReference type="InterPro" id="IPR050624">
    <property type="entry name" value="HTH-type_Tx_Regulator"/>
</dbReference>
<name>A0ABY5PD00_9ACTN</name>
<evidence type="ECO:0000256" key="2">
    <source>
        <dbReference type="PROSITE-ProRule" id="PRU00335"/>
    </source>
</evidence>